<evidence type="ECO:0000313" key="2">
    <source>
        <dbReference type="Proteomes" id="UP000681720"/>
    </source>
</evidence>
<evidence type="ECO:0000313" key="1">
    <source>
        <dbReference type="EMBL" id="CAF4886509.1"/>
    </source>
</evidence>
<gene>
    <name evidence="1" type="ORF">GIL414_LOCUS51115</name>
</gene>
<accession>A0A8S3C6C5</accession>
<dbReference type="AlphaFoldDB" id="A0A8S3C6C5"/>
<protein>
    <submittedName>
        <fullName evidence="1">Uncharacterized protein</fullName>
    </submittedName>
</protein>
<comment type="caution">
    <text evidence="1">The sequence shown here is derived from an EMBL/GenBank/DDBJ whole genome shotgun (WGS) entry which is preliminary data.</text>
</comment>
<dbReference type="Proteomes" id="UP000681720">
    <property type="component" value="Unassembled WGS sequence"/>
</dbReference>
<name>A0A8S3C6C5_9BILA</name>
<proteinExistence type="predicted"/>
<dbReference type="EMBL" id="CAJOBJ010172014">
    <property type="protein sequence ID" value="CAF4886509.1"/>
    <property type="molecule type" value="Genomic_DNA"/>
</dbReference>
<feature type="non-terminal residue" evidence="1">
    <location>
        <position position="68"/>
    </location>
</feature>
<reference evidence="1" key="1">
    <citation type="submission" date="2021-02" db="EMBL/GenBank/DDBJ databases">
        <authorList>
            <person name="Nowell W R."/>
        </authorList>
    </citation>
    <scope>NUCLEOTIDE SEQUENCE</scope>
</reference>
<organism evidence="1 2">
    <name type="scientific">Rotaria magnacalcarata</name>
    <dbReference type="NCBI Taxonomy" id="392030"/>
    <lineage>
        <taxon>Eukaryota</taxon>
        <taxon>Metazoa</taxon>
        <taxon>Spiralia</taxon>
        <taxon>Gnathifera</taxon>
        <taxon>Rotifera</taxon>
        <taxon>Eurotatoria</taxon>
        <taxon>Bdelloidea</taxon>
        <taxon>Philodinida</taxon>
        <taxon>Philodinidae</taxon>
        <taxon>Rotaria</taxon>
    </lineage>
</organism>
<sequence>MVNKALRVQDIETLYKLRTFIRDLHSQITEYYEIQNLERAEIRCLYRGQGMLKSEFNKIKSNIGGLLS</sequence>